<gene>
    <name evidence="2" type="ORF">D9K81_16305</name>
</gene>
<protein>
    <recommendedName>
        <fullName evidence="4">Phage tail tape measure protein</fullName>
    </recommendedName>
</protein>
<dbReference type="EMBL" id="RCHC01000025">
    <property type="protein sequence ID" value="RLL18012.1"/>
    <property type="molecule type" value="Genomic_DNA"/>
</dbReference>
<keyword evidence="1" id="KW-0812">Transmembrane</keyword>
<name>A0ABX9TSS9_9GAMM</name>
<sequence length="901" mass="97262">MATSSLGRLTLDLVVKLGSYVEGMNKAERTTKNTTTKMGDAVKGFKEQVVDAFSGTQIGSVIDGFNSKIGSIRRNVLVAGAAVAGMAAGGVVIGAAALAKMAIETAKADVQLQMLADRANTSVQNFQILEHAALGFGVSQDQLGSILADVQEKLGEFSATEGGGAADFFDALKNNTKMTEDQIRSFSKTLQGKDGVEAIQLLNDKMDELGVTSQERRFVFESLASDLGNLAPLFAQNGKMLDEFGEALEDAGILKMQDAMEQSRLLAAQTQALDLQFQGMKNQLVSAVMPAVSNLMSLFVDTTNSAIGLDSGVSVVSIGMNAFAGVVVTATGVLKTLFVIARESMVGLINTGMTLYNVVTAGSFSGAVDALKTGASVVKQSWSTVADTALESGKKAVDAFSGNANVQGKLTQAILKTTVASQLSNTGLKVNTKQADENAKAKAKTAKATSALAKAESDYNKILQERERIKYDYASGDDQKMLDYQKEVQRLLSAGASQEYLAVAKERYEQTKKLSDMQFAFELTEHRMTEQKKLEYSFGIKHQEILADQKLTSEQRKQKIQSLNELYKIETDKLRLSQSKQLLDVRKNWMTASDYAEQYYALVREEILNTAEYSPEMKDTLIKGANLQQGIEQNEKRESVWSDYKSMMGLDESPYQQDMNLLKAARDEMLITEEEYQRQRLEMQLSYGAQYGADFAGMMMGLVDSSSSAYTVLGLAQKSFALYSVMMDSKVAISKAWASAAFPYNMPAVGMAVMQTGLLEAAVSALSPVGFAGGGFTGFGGKYEPAGIVHKGEGVLNQEEIAALGGPAGFFALRDSIRNGFADGGLALDAPKLMNVQSPAMQDYVNQTQQNASAQLTPQHLQINNILDPNIVGDFMGTSSGTKTFMNFIKNNRTTLKAILA</sequence>
<comment type="caution">
    <text evidence="2">The sequence shown here is derived from an EMBL/GenBank/DDBJ whole genome shotgun (WGS) entry which is preliminary data.</text>
</comment>
<organism evidence="2 3">
    <name type="scientific">Acinetobacter chengduensis</name>
    <dbReference type="NCBI Taxonomy" id="2420890"/>
    <lineage>
        <taxon>Bacteria</taxon>
        <taxon>Pseudomonadati</taxon>
        <taxon>Pseudomonadota</taxon>
        <taxon>Gammaproteobacteria</taxon>
        <taxon>Moraxellales</taxon>
        <taxon>Moraxellaceae</taxon>
        <taxon>Acinetobacter</taxon>
    </lineage>
</organism>
<evidence type="ECO:0000256" key="1">
    <source>
        <dbReference type="SAM" id="Phobius"/>
    </source>
</evidence>
<reference evidence="2 3" key="1">
    <citation type="submission" date="2018-09" db="EMBL/GenBank/DDBJ databases">
        <title>The draft genome of Acinetobacter sp. strains.</title>
        <authorList>
            <person name="Qin J."/>
            <person name="Feng Y."/>
            <person name="Zong Z."/>
        </authorList>
    </citation>
    <scope>NUCLEOTIDE SEQUENCE [LARGE SCALE GENOMIC DNA]</scope>
    <source>
        <strain evidence="2 3">WCHAc060005</strain>
    </source>
</reference>
<keyword evidence="1" id="KW-1133">Transmembrane helix</keyword>
<feature type="transmembrane region" description="Helical" evidence="1">
    <location>
        <begin position="76"/>
        <end position="99"/>
    </location>
</feature>
<evidence type="ECO:0000313" key="3">
    <source>
        <dbReference type="Proteomes" id="UP000280271"/>
    </source>
</evidence>
<accession>A0ABX9TSS9</accession>
<proteinExistence type="predicted"/>
<dbReference type="Proteomes" id="UP000280271">
    <property type="component" value="Unassembled WGS sequence"/>
</dbReference>
<keyword evidence="1" id="KW-0472">Membrane</keyword>
<evidence type="ECO:0000313" key="2">
    <source>
        <dbReference type="EMBL" id="RLL18012.1"/>
    </source>
</evidence>
<keyword evidence="3" id="KW-1185">Reference proteome</keyword>
<dbReference type="RefSeq" id="WP_121523703.1">
    <property type="nucleotide sequence ID" value="NZ_RCHC01000025.1"/>
</dbReference>
<evidence type="ECO:0008006" key="4">
    <source>
        <dbReference type="Google" id="ProtNLM"/>
    </source>
</evidence>